<proteinExistence type="predicted"/>
<keyword evidence="2" id="KW-1185">Reference proteome</keyword>
<dbReference type="Proteomes" id="UP000789920">
    <property type="component" value="Unassembled WGS sequence"/>
</dbReference>
<dbReference type="EMBL" id="CAJVQC010132581">
    <property type="protein sequence ID" value="CAG8842006.1"/>
    <property type="molecule type" value="Genomic_DNA"/>
</dbReference>
<name>A0ACA9SND6_9GLOM</name>
<evidence type="ECO:0000313" key="1">
    <source>
        <dbReference type="EMBL" id="CAG8842006.1"/>
    </source>
</evidence>
<comment type="caution">
    <text evidence="1">The sequence shown here is derived from an EMBL/GenBank/DDBJ whole genome shotgun (WGS) entry which is preliminary data.</text>
</comment>
<sequence>MSRFPRVVPWTTSEEYQQVYQWLYSDDPKQNELGVKRVSKRLKKL</sequence>
<gene>
    <name evidence="1" type="ORF">RPERSI_LOCUS32119</name>
</gene>
<evidence type="ECO:0000313" key="2">
    <source>
        <dbReference type="Proteomes" id="UP000789920"/>
    </source>
</evidence>
<accession>A0ACA9SND6</accession>
<protein>
    <submittedName>
        <fullName evidence="1">3210_t:CDS:1</fullName>
    </submittedName>
</protein>
<feature type="non-terminal residue" evidence="1">
    <location>
        <position position="45"/>
    </location>
</feature>
<organism evidence="1 2">
    <name type="scientific">Racocetra persica</name>
    <dbReference type="NCBI Taxonomy" id="160502"/>
    <lineage>
        <taxon>Eukaryota</taxon>
        <taxon>Fungi</taxon>
        <taxon>Fungi incertae sedis</taxon>
        <taxon>Mucoromycota</taxon>
        <taxon>Glomeromycotina</taxon>
        <taxon>Glomeromycetes</taxon>
        <taxon>Diversisporales</taxon>
        <taxon>Gigasporaceae</taxon>
        <taxon>Racocetra</taxon>
    </lineage>
</organism>
<reference evidence="1" key="1">
    <citation type="submission" date="2021-06" db="EMBL/GenBank/DDBJ databases">
        <authorList>
            <person name="Kallberg Y."/>
            <person name="Tangrot J."/>
            <person name="Rosling A."/>
        </authorList>
    </citation>
    <scope>NUCLEOTIDE SEQUENCE</scope>
    <source>
        <strain evidence="1">MA461A</strain>
    </source>
</reference>